<name>A0A139X0C7_9CYAN</name>
<evidence type="ECO:0000313" key="2">
    <source>
        <dbReference type="Proteomes" id="UP000076925"/>
    </source>
</evidence>
<protein>
    <recommendedName>
        <fullName evidence="3">KGK domain-containing protein</fullName>
    </recommendedName>
</protein>
<proteinExistence type="predicted"/>
<comment type="caution">
    <text evidence="1">The sequence shown here is derived from an EMBL/GenBank/DDBJ whole genome shotgun (WGS) entry which is preliminary data.</text>
</comment>
<dbReference type="RefSeq" id="WP_017748010.1">
    <property type="nucleotide sequence ID" value="NZ_KQ976354.1"/>
</dbReference>
<keyword evidence="2" id="KW-1185">Reference proteome</keyword>
<evidence type="ECO:0000313" key="1">
    <source>
        <dbReference type="EMBL" id="KYC38167.1"/>
    </source>
</evidence>
<dbReference type="Proteomes" id="UP000076925">
    <property type="component" value="Unassembled WGS sequence"/>
</dbReference>
<gene>
    <name evidence="1" type="ORF">WA1_38125</name>
</gene>
<organism evidence="1 2">
    <name type="scientific">Scytonema hofmannii PCC 7110</name>
    <dbReference type="NCBI Taxonomy" id="128403"/>
    <lineage>
        <taxon>Bacteria</taxon>
        <taxon>Bacillati</taxon>
        <taxon>Cyanobacteriota</taxon>
        <taxon>Cyanophyceae</taxon>
        <taxon>Nostocales</taxon>
        <taxon>Scytonemataceae</taxon>
        <taxon>Scytonema</taxon>
    </lineage>
</organism>
<accession>A0A139X0C7</accession>
<dbReference type="AlphaFoldDB" id="A0A139X0C7"/>
<dbReference type="Pfam" id="PF08872">
    <property type="entry name" value="KGK"/>
    <property type="match status" value="1"/>
</dbReference>
<reference evidence="1 2" key="1">
    <citation type="journal article" date="2013" name="Genome Biol. Evol.">
        <title>Genomes of Stigonematalean cyanobacteria (subsection V) and the evolution of oxygenic photosynthesis from prokaryotes to plastids.</title>
        <authorList>
            <person name="Dagan T."/>
            <person name="Roettger M."/>
            <person name="Stucken K."/>
            <person name="Landan G."/>
            <person name="Koch R."/>
            <person name="Major P."/>
            <person name="Gould S.B."/>
            <person name="Goremykin V.V."/>
            <person name="Rippka R."/>
            <person name="Tandeau de Marsac N."/>
            <person name="Gugger M."/>
            <person name="Lockhart P.J."/>
            <person name="Allen J.F."/>
            <person name="Brune I."/>
            <person name="Maus I."/>
            <person name="Puhler A."/>
            <person name="Martin W.F."/>
        </authorList>
    </citation>
    <scope>NUCLEOTIDE SEQUENCE [LARGE SCALE GENOMIC DNA]</scope>
    <source>
        <strain evidence="1 2">PCC 7110</strain>
    </source>
</reference>
<dbReference type="EMBL" id="ANNX02000042">
    <property type="protein sequence ID" value="KYC38167.1"/>
    <property type="molecule type" value="Genomic_DNA"/>
</dbReference>
<sequence>MSEVSLNSDDVVSMPSEKGFTKGITAKVSEIKLALKDRVSPEQLKWFSEGGVECEVLIAQTGGGWRKGKIQFCLKFFPDKAEQQLEVQPSLAIIHNGEQG</sequence>
<dbReference type="InterPro" id="IPR014971">
    <property type="entry name" value="KGK"/>
</dbReference>
<dbReference type="OrthoDB" id="454733at2"/>
<evidence type="ECO:0008006" key="3">
    <source>
        <dbReference type="Google" id="ProtNLM"/>
    </source>
</evidence>